<name>A0AAW2J423_9LAMI</name>
<evidence type="ECO:0008006" key="2">
    <source>
        <dbReference type="Google" id="ProtNLM"/>
    </source>
</evidence>
<sequence length="125" mass="14434">MMEALSGWIGLFTTELKKSSLWTFDSKAGSWGWKKMIKLRNLLKNALHYKVGNGNTFNLWQDIWHEHSPLCLTYPNAPTITGLPLDSLVKCVLQQDRWTWPSPSNAEIYDIISRLPPTYPMKRTP</sequence>
<comment type="caution">
    <text evidence="1">The sequence shown here is derived from an EMBL/GenBank/DDBJ whole genome shotgun (WGS) entry which is preliminary data.</text>
</comment>
<organism evidence="1">
    <name type="scientific">Sesamum angustifolium</name>
    <dbReference type="NCBI Taxonomy" id="2727405"/>
    <lineage>
        <taxon>Eukaryota</taxon>
        <taxon>Viridiplantae</taxon>
        <taxon>Streptophyta</taxon>
        <taxon>Embryophyta</taxon>
        <taxon>Tracheophyta</taxon>
        <taxon>Spermatophyta</taxon>
        <taxon>Magnoliopsida</taxon>
        <taxon>eudicotyledons</taxon>
        <taxon>Gunneridae</taxon>
        <taxon>Pentapetalae</taxon>
        <taxon>asterids</taxon>
        <taxon>lamiids</taxon>
        <taxon>Lamiales</taxon>
        <taxon>Pedaliaceae</taxon>
        <taxon>Sesamum</taxon>
    </lineage>
</organism>
<reference evidence="1" key="1">
    <citation type="submission" date="2020-06" db="EMBL/GenBank/DDBJ databases">
        <authorList>
            <person name="Li T."/>
            <person name="Hu X."/>
            <person name="Zhang T."/>
            <person name="Song X."/>
            <person name="Zhang H."/>
            <person name="Dai N."/>
            <person name="Sheng W."/>
            <person name="Hou X."/>
            <person name="Wei L."/>
        </authorList>
    </citation>
    <scope>NUCLEOTIDE SEQUENCE</scope>
    <source>
        <strain evidence="1">G01</strain>
        <tissue evidence="1">Leaf</tissue>
    </source>
</reference>
<proteinExistence type="predicted"/>
<reference evidence="1" key="2">
    <citation type="journal article" date="2024" name="Plant">
        <title>Genomic evolution and insights into agronomic trait innovations of Sesamum species.</title>
        <authorList>
            <person name="Miao H."/>
            <person name="Wang L."/>
            <person name="Qu L."/>
            <person name="Liu H."/>
            <person name="Sun Y."/>
            <person name="Le M."/>
            <person name="Wang Q."/>
            <person name="Wei S."/>
            <person name="Zheng Y."/>
            <person name="Lin W."/>
            <person name="Duan Y."/>
            <person name="Cao H."/>
            <person name="Xiong S."/>
            <person name="Wang X."/>
            <person name="Wei L."/>
            <person name="Li C."/>
            <person name="Ma Q."/>
            <person name="Ju M."/>
            <person name="Zhao R."/>
            <person name="Li G."/>
            <person name="Mu C."/>
            <person name="Tian Q."/>
            <person name="Mei H."/>
            <person name="Zhang T."/>
            <person name="Gao T."/>
            <person name="Zhang H."/>
        </authorList>
    </citation>
    <scope>NUCLEOTIDE SEQUENCE</scope>
    <source>
        <strain evidence="1">G01</strain>
    </source>
</reference>
<dbReference type="EMBL" id="JACGWK010001423">
    <property type="protein sequence ID" value="KAL0288913.1"/>
    <property type="molecule type" value="Genomic_DNA"/>
</dbReference>
<evidence type="ECO:0000313" key="1">
    <source>
        <dbReference type="EMBL" id="KAL0288913.1"/>
    </source>
</evidence>
<dbReference type="AlphaFoldDB" id="A0AAW2J423"/>
<accession>A0AAW2J423</accession>
<protein>
    <recommendedName>
        <fullName evidence="2">Reverse transcriptase zinc-binding domain-containing protein</fullName>
    </recommendedName>
</protein>
<gene>
    <name evidence="1" type="ORF">Sangu_2637500</name>
</gene>